<evidence type="ECO:0000259" key="7">
    <source>
        <dbReference type="Pfam" id="PF00892"/>
    </source>
</evidence>
<comment type="subcellular location">
    <subcellularLocation>
        <location evidence="1">Membrane</location>
        <topology evidence="1">Multi-pass membrane protein</topology>
    </subcellularLocation>
</comment>
<dbReference type="Pfam" id="PF00892">
    <property type="entry name" value="EamA"/>
    <property type="match status" value="2"/>
</dbReference>
<feature type="transmembrane region" description="Helical" evidence="6">
    <location>
        <begin position="127"/>
        <end position="147"/>
    </location>
</feature>
<keyword evidence="3 6" id="KW-0812">Transmembrane</keyword>
<feature type="domain" description="EamA" evidence="7">
    <location>
        <begin position="155"/>
        <end position="290"/>
    </location>
</feature>
<name>A0A9D1PBP6_9FIRM</name>
<evidence type="ECO:0000256" key="3">
    <source>
        <dbReference type="ARBA" id="ARBA00022692"/>
    </source>
</evidence>
<feature type="transmembrane region" description="Helical" evidence="6">
    <location>
        <begin position="252"/>
        <end position="269"/>
    </location>
</feature>
<evidence type="ECO:0000256" key="1">
    <source>
        <dbReference type="ARBA" id="ARBA00004141"/>
    </source>
</evidence>
<proteinExistence type="inferred from homology"/>
<comment type="similarity">
    <text evidence="2">Belongs to the EamA transporter family.</text>
</comment>
<feature type="transmembrane region" description="Helical" evidence="6">
    <location>
        <begin position="95"/>
        <end position="115"/>
    </location>
</feature>
<feature type="transmembrane region" description="Helical" evidence="6">
    <location>
        <begin position="223"/>
        <end position="240"/>
    </location>
</feature>
<feature type="transmembrane region" description="Helical" evidence="6">
    <location>
        <begin position="275"/>
        <end position="293"/>
    </location>
</feature>
<reference evidence="8" key="2">
    <citation type="submission" date="2021-04" db="EMBL/GenBank/DDBJ databases">
        <authorList>
            <person name="Gilroy R."/>
        </authorList>
    </citation>
    <scope>NUCLEOTIDE SEQUENCE</scope>
    <source>
        <strain evidence="8">CHK195-9823</strain>
    </source>
</reference>
<accession>A0A9D1PBP6</accession>
<keyword evidence="4 6" id="KW-1133">Transmembrane helix</keyword>
<dbReference type="GO" id="GO:0016020">
    <property type="term" value="C:membrane"/>
    <property type="evidence" value="ECO:0007669"/>
    <property type="project" value="UniProtKB-SubCell"/>
</dbReference>
<evidence type="ECO:0000256" key="5">
    <source>
        <dbReference type="ARBA" id="ARBA00023136"/>
    </source>
</evidence>
<feature type="domain" description="EamA" evidence="7">
    <location>
        <begin position="8"/>
        <end position="143"/>
    </location>
</feature>
<gene>
    <name evidence="8" type="ORF">H9747_01220</name>
</gene>
<organism evidence="8 9">
    <name type="scientific">Candidatus Blautia stercorigallinarum</name>
    <dbReference type="NCBI Taxonomy" id="2838501"/>
    <lineage>
        <taxon>Bacteria</taxon>
        <taxon>Bacillati</taxon>
        <taxon>Bacillota</taxon>
        <taxon>Clostridia</taxon>
        <taxon>Lachnospirales</taxon>
        <taxon>Lachnospiraceae</taxon>
        <taxon>Blautia</taxon>
    </lineage>
</organism>
<keyword evidence="5 6" id="KW-0472">Membrane</keyword>
<dbReference type="PANTHER" id="PTHR32322:SF2">
    <property type="entry name" value="EAMA DOMAIN-CONTAINING PROTEIN"/>
    <property type="match status" value="1"/>
</dbReference>
<evidence type="ECO:0000256" key="2">
    <source>
        <dbReference type="ARBA" id="ARBA00007362"/>
    </source>
</evidence>
<feature type="transmembrane region" description="Helical" evidence="6">
    <location>
        <begin position="192"/>
        <end position="211"/>
    </location>
</feature>
<evidence type="ECO:0000313" key="9">
    <source>
        <dbReference type="Proteomes" id="UP000886814"/>
    </source>
</evidence>
<feature type="transmembrane region" description="Helical" evidence="6">
    <location>
        <begin position="66"/>
        <end position="83"/>
    </location>
</feature>
<feature type="transmembrane region" description="Helical" evidence="6">
    <location>
        <begin position="153"/>
        <end position="172"/>
    </location>
</feature>
<dbReference type="EMBL" id="DXIQ01000007">
    <property type="protein sequence ID" value="HIV37614.1"/>
    <property type="molecule type" value="Genomic_DNA"/>
</dbReference>
<comment type="caution">
    <text evidence="8">The sequence shown here is derived from an EMBL/GenBank/DDBJ whole genome shotgun (WGS) entry which is preliminary data.</text>
</comment>
<reference evidence="8" key="1">
    <citation type="journal article" date="2021" name="PeerJ">
        <title>Extensive microbial diversity within the chicken gut microbiome revealed by metagenomics and culture.</title>
        <authorList>
            <person name="Gilroy R."/>
            <person name="Ravi A."/>
            <person name="Getino M."/>
            <person name="Pursley I."/>
            <person name="Horton D.L."/>
            <person name="Alikhan N.F."/>
            <person name="Baker D."/>
            <person name="Gharbi K."/>
            <person name="Hall N."/>
            <person name="Watson M."/>
            <person name="Adriaenssens E.M."/>
            <person name="Foster-Nyarko E."/>
            <person name="Jarju S."/>
            <person name="Secka A."/>
            <person name="Antonio M."/>
            <person name="Oren A."/>
            <person name="Chaudhuri R.R."/>
            <person name="La Ragione R."/>
            <person name="Hildebrand F."/>
            <person name="Pallen M.J."/>
        </authorList>
    </citation>
    <scope>NUCLEOTIDE SEQUENCE</scope>
    <source>
        <strain evidence="8">CHK195-9823</strain>
    </source>
</reference>
<dbReference type="AlphaFoldDB" id="A0A9D1PBP6"/>
<dbReference type="PANTHER" id="PTHR32322">
    <property type="entry name" value="INNER MEMBRANE TRANSPORTER"/>
    <property type="match status" value="1"/>
</dbReference>
<sequence>MENKNYTGHFTAALTILIWGTTFISTKVLLEDFQPVEILVFRFILGFVILLLLSPRRLKTKGKGEELLFVGAGLSGICLYYLLENIALTYTLASNVGVIISVAPFFTAILAHLFLGTVSQEEKLGIPFFIGFFLAMAGIILISFNGAELKLNPAGDLLALLAALVWAVYSVLSRKISSLGYPVVLTTRRTFFYGLLFMIPASFLLDFQLNVAPLLNPVNLLNILYLGAGASALCFVTWNFSVKKLGAVKTSIYIYLVPVITVVTSVLILHEQMGLMSALGVLLTLAGLGLSEIKWKRKSSH</sequence>
<dbReference type="InterPro" id="IPR050638">
    <property type="entry name" value="AA-Vitamin_Transporters"/>
</dbReference>
<dbReference type="Proteomes" id="UP000886814">
    <property type="component" value="Unassembled WGS sequence"/>
</dbReference>
<evidence type="ECO:0000256" key="6">
    <source>
        <dbReference type="SAM" id="Phobius"/>
    </source>
</evidence>
<dbReference type="InterPro" id="IPR000620">
    <property type="entry name" value="EamA_dom"/>
</dbReference>
<protein>
    <submittedName>
        <fullName evidence="8">DMT family transporter</fullName>
    </submittedName>
</protein>
<feature type="transmembrane region" description="Helical" evidence="6">
    <location>
        <begin position="12"/>
        <end position="30"/>
    </location>
</feature>
<evidence type="ECO:0000313" key="8">
    <source>
        <dbReference type="EMBL" id="HIV37614.1"/>
    </source>
</evidence>
<evidence type="ECO:0000256" key="4">
    <source>
        <dbReference type="ARBA" id="ARBA00022989"/>
    </source>
</evidence>
<feature type="transmembrane region" description="Helical" evidence="6">
    <location>
        <begin position="36"/>
        <end position="54"/>
    </location>
</feature>
<dbReference type="SUPFAM" id="SSF103481">
    <property type="entry name" value="Multidrug resistance efflux transporter EmrE"/>
    <property type="match status" value="2"/>
</dbReference>
<dbReference type="InterPro" id="IPR037185">
    <property type="entry name" value="EmrE-like"/>
</dbReference>